<dbReference type="Pfam" id="PF14214">
    <property type="entry name" value="Helitron_like_N"/>
    <property type="match status" value="1"/>
</dbReference>
<name>A0A9K3L127_9STRA</name>
<dbReference type="EMBL" id="JAGRRH010000017">
    <property type="protein sequence ID" value="KAG7352953.1"/>
    <property type="molecule type" value="Genomic_DNA"/>
</dbReference>
<keyword evidence="5" id="KW-1185">Reference proteome</keyword>
<accession>A0A9K3L127</accession>
<sequence length="567" mass="63986">MFYNDVDAVLGVLNWAQKIETENICNRNDKYKEEEEDNVAIQMKRTIPEICVILTGPFTPMQKAKVMAKTKINYSNVKNALLWLKEHNRLYKDIDTETFVSVTPHVVDESEAVMSVYNNIEEVYEVFAIFPDKNLPCSTNGGCENSGELKDLTIECLLLSGGSKDATLICRPTKNILRDYQGNNLLLASPVQFPYGIGCKDSKGDYRAGYPYLKHLCSLSHPNFHRANWVCVLYNMMERLRMIRASYLKTKEEEREMFCKITSDEMASAVSRFAKKQPGNSPADLFLKRMRAVTGSMSHSVGAAKNARQKMFAMVATLGLPCVLFTITPEGGVNFRIKVMASGDAGSDVPPSPMSDEEVLHKYISESQTTRVENPGFCSVDFENVFAIVVEHILGWDCKEHVNKPSYGFFGDLDGWTYAVEEQGRKTLHAHFLLWVKGWNKISQNLGTVKDCERYEMQLCKYADNIMCTHLHGSSAKFIPNVCEEGCSNTSVGIEKYQKCTAQDFRELRTKHGETSFGKKNLVQCPSCHGTASSEDLIVQHLKRFFGNVSTDKNDRLFSISHYVSKC</sequence>
<dbReference type="Proteomes" id="UP000693970">
    <property type="component" value="Unassembled WGS sequence"/>
</dbReference>
<reference evidence="4" key="1">
    <citation type="journal article" date="2021" name="Sci. Rep.">
        <title>Diploid genomic architecture of Nitzschia inconspicua, an elite biomass production diatom.</title>
        <authorList>
            <person name="Oliver A."/>
            <person name="Podell S."/>
            <person name="Pinowska A."/>
            <person name="Traller J.C."/>
            <person name="Smith S.R."/>
            <person name="McClure R."/>
            <person name="Beliaev A."/>
            <person name="Bohutskyi P."/>
            <person name="Hill E.A."/>
            <person name="Rabines A."/>
            <person name="Zheng H."/>
            <person name="Allen L.Z."/>
            <person name="Kuo A."/>
            <person name="Grigoriev I.V."/>
            <person name="Allen A.E."/>
            <person name="Hazlebeck D."/>
            <person name="Allen E.E."/>
        </authorList>
    </citation>
    <scope>NUCLEOTIDE SEQUENCE</scope>
    <source>
        <strain evidence="4">Hildebrandi</strain>
    </source>
</reference>
<dbReference type="Pfam" id="PF20209">
    <property type="entry name" value="DUF6570"/>
    <property type="match status" value="1"/>
</dbReference>
<dbReference type="GO" id="GO:0004386">
    <property type="term" value="F:helicase activity"/>
    <property type="evidence" value="ECO:0007669"/>
    <property type="project" value="UniProtKB-KW"/>
</dbReference>
<proteinExistence type="predicted"/>
<dbReference type="EMBL" id="JAGRRH010000076">
    <property type="protein sequence ID" value="KAG7337687.1"/>
    <property type="molecule type" value="Genomic_DNA"/>
</dbReference>
<dbReference type="OrthoDB" id="3229882at2759"/>
<dbReference type="InterPro" id="IPR046700">
    <property type="entry name" value="DUF6570"/>
</dbReference>
<keyword evidence="4" id="KW-0347">Helicase</keyword>
<comment type="caution">
    <text evidence="4">The sequence shown here is derived from an EMBL/GenBank/DDBJ whole genome shotgun (WGS) entry which is preliminary data.</text>
</comment>
<evidence type="ECO:0000313" key="4">
    <source>
        <dbReference type="EMBL" id="KAG7352953.1"/>
    </source>
</evidence>
<evidence type="ECO:0000313" key="5">
    <source>
        <dbReference type="Proteomes" id="UP000693970"/>
    </source>
</evidence>
<reference evidence="4" key="2">
    <citation type="submission" date="2021-04" db="EMBL/GenBank/DDBJ databases">
        <authorList>
            <person name="Podell S."/>
        </authorList>
    </citation>
    <scope>NUCLEOTIDE SEQUENCE</scope>
    <source>
        <strain evidence="4">Hildebrandi</strain>
    </source>
</reference>
<feature type="domain" description="DUF6570" evidence="2">
    <location>
        <begin position="50"/>
        <end position="95"/>
    </location>
</feature>
<dbReference type="AlphaFoldDB" id="A0A9K3L127"/>
<evidence type="ECO:0000313" key="3">
    <source>
        <dbReference type="EMBL" id="KAG7337687.1"/>
    </source>
</evidence>
<evidence type="ECO:0000259" key="1">
    <source>
        <dbReference type="Pfam" id="PF14214"/>
    </source>
</evidence>
<protein>
    <submittedName>
        <fullName evidence="4">Helitron helicase-like protein</fullName>
    </submittedName>
</protein>
<evidence type="ECO:0000259" key="2">
    <source>
        <dbReference type="Pfam" id="PF20209"/>
    </source>
</evidence>
<keyword evidence="4" id="KW-0378">Hydrolase</keyword>
<keyword evidence="4" id="KW-0547">Nucleotide-binding</keyword>
<keyword evidence="4" id="KW-0067">ATP-binding</keyword>
<organism evidence="4 5">
    <name type="scientific">Nitzschia inconspicua</name>
    <dbReference type="NCBI Taxonomy" id="303405"/>
    <lineage>
        <taxon>Eukaryota</taxon>
        <taxon>Sar</taxon>
        <taxon>Stramenopiles</taxon>
        <taxon>Ochrophyta</taxon>
        <taxon>Bacillariophyta</taxon>
        <taxon>Bacillariophyceae</taxon>
        <taxon>Bacillariophycidae</taxon>
        <taxon>Bacillariales</taxon>
        <taxon>Bacillariaceae</taxon>
        <taxon>Nitzschia</taxon>
    </lineage>
</organism>
<dbReference type="InterPro" id="IPR025476">
    <property type="entry name" value="Helitron_helicase-like"/>
</dbReference>
<gene>
    <name evidence="4" type="ORF">IV203_009001</name>
    <name evidence="3" type="ORF">IV203_011219</name>
</gene>
<feature type="domain" description="Helitron helicase-like" evidence="1">
    <location>
        <begin position="222"/>
        <end position="434"/>
    </location>
</feature>